<dbReference type="Proteomes" id="UP000321832">
    <property type="component" value="Unassembled WGS sequence"/>
</dbReference>
<gene>
    <name evidence="1" type="ORF">FSC37_06385</name>
</gene>
<evidence type="ECO:0000313" key="2">
    <source>
        <dbReference type="Proteomes" id="UP000321832"/>
    </source>
</evidence>
<dbReference type="EMBL" id="VOPW01000001">
    <property type="protein sequence ID" value="TXC65795.1"/>
    <property type="molecule type" value="Genomic_DNA"/>
</dbReference>
<keyword evidence="2" id="KW-1185">Reference proteome</keyword>
<organism evidence="1 2">
    <name type="scientific">Piscinibacter aquaticus</name>
    <dbReference type="NCBI Taxonomy" id="392597"/>
    <lineage>
        <taxon>Bacteria</taxon>
        <taxon>Pseudomonadati</taxon>
        <taxon>Pseudomonadota</taxon>
        <taxon>Betaproteobacteria</taxon>
        <taxon>Burkholderiales</taxon>
        <taxon>Sphaerotilaceae</taxon>
        <taxon>Piscinibacter</taxon>
    </lineage>
</organism>
<dbReference type="AlphaFoldDB" id="A0A5C6U278"/>
<sequence>MRRCVPLLAVLGLIGMSFVVTNMDFARDSVWRMLIFNAPPILLALGVSLQELPRFEWPRWPRASQASSWHAACQDTPAR</sequence>
<evidence type="ECO:0000313" key="1">
    <source>
        <dbReference type="EMBL" id="TXC65795.1"/>
    </source>
</evidence>
<proteinExistence type="predicted"/>
<reference evidence="1 2" key="1">
    <citation type="submission" date="2019-08" db="EMBL/GenBank/DDBJ databases">
        <authorList>
            <person name="Khan S.A."/>
            <person name="Jeon C.O."/>
            <person name="Jeong S.E."/>
        </authorList>
    </citation>
    <scope>NUCLEOTIDE SEQUENCE [LARGE SCALE GENOMIC DNA]</scope>
    <source>
        <strain evidence="2">IMCC1728</strain>
    </source>
</reference>
<comment type="caution">
    <text evidence="1">The sequence shown here is derived from an EMBL/GenBank/DDBJ whole genome shotgun (WGS) entry which is preliminary data.</text>
</comment>
<protein>
    <submittedName>
        <fullName evidence="1">Uncharacterized protein</fullName>
    </submittedName>
</protein>
<name>A0A5C6U278_9BURK</name>
<accession>A0A5C6U278</accession>